<evidence type="ECO:0000256" key="1">
    <source>
        <dbReference type="SAM" id="SignalP"/>
    </source>
</evidence>
<evidence type="ECO:0000313" key="3">
    <source>
        <dbReference type="Proteomes" id="UP001219525"/>
    </source>
</evidence>
<evidence type="ECO:0000313" key="2">
    <source>
        <dbReference type="EMBL" id="KAJ7206248.1"/>
    </source>
</evidence>
<dbReference type="GO" id="GO:0005199">
    <property type="term" value="F:structural constituent of cell wall"/>
    <property type="evidence" value="ECO:0007669"/>
    <property type="project" value="InterPro"/>
</dbReference>
<dbReference type="GO" id="GO:0009277">
    <property type="term" value="C:fungal-type cell wall"/>
    <property type="evidence" value="ECO:0007669"/>
    <property type="project" value="InterPro"/>
</dbReference>
<dbReference type="Proteomes" id="UP001219525">
    <property type="component" value="Unassembled WGS sequence"/>
</dbReference>
<organism evidence="2 3">
    <name type="scientific">Mycena pura</name>
    <dbReference type="NCBI Taxonomy" id="153505"/>
    <lineage>
        <taxon>Eukaryota</taxon>
        <taxon>Fungi</taxon>
        <taxon>Dikarya</taxon>
        <taxon>Basidiomycota</taxon>
        <taxon>Agaricomycotina</taxon>
        <taxon>Agaricomycetes</taxon>
        <taxon>Agaricomycetidae</taxon>
        <taxon>Agaricales</taxon>
        <taxon>Marasmiineae</taxon>
        <taxon>Mycenaceae</taxon>
        <taxon>Mycena</taxon>
    </lineage>
</organism>
<feature type="signal peptide" evidence="1">
    <location>
        <begin position="1"/>
        <end position="19"/>
    </location>
</feature>
<protein>
    <recommendedName>
        <fullName evidence="4">Hydrophobin</fullName>
    </recommendedName>
</protein>
<comment type="caution">
    <text evidence="2">The sequence shown here is derived from an EMBL/GenBank/DDBJ whole genome shotgun (WGS) entry which is preliminary data.</text>
</comment>
<keyword evidence="1" id="KW-0732">Signal</keyword>
<proteinExistence type="predicted"/>
<gene>
    <name evidence="2" type="ORF">GGX14DRAFT_568220</name>
</gene>
<dbReference type="PROSITE" id="PS51257">
    <property type="entry name" value="PROKAR_LIPOPROTEIN"/>
    <property type="match status" value="1"/>
</dbReference>
<dbReference type="EMBL" id="JARJCW010000040">
    <property type="protein sequence ID" value="KAJ7206248.1"/>
    <property type="molecule type" value="Genomic_DNA"/>
</dbReference>
<name>A0AAD6YAR9_9AGAR</name>
<feature type="chain" id="PRO_5045428610" description="Hydrophobin" evidence="1">
    <location>
        <begin position="20"/>
        <end position="109"/>
    </location>
</feature>
<evidence type="ECO:0008006" key="4">
    <source>
        <dbReference type="Google" id="ProtNLM"/>
    </source>
</evidence>
<dbReference type="CDD" id="cd23507">
    <property type="entry name" value="hydrophobin_I"/>
    <property type="match status" value="1"/>
</dbReference>
<sequence length="109" mass="10750">MFSKLSLLASSLLVVSCQAQGIYPLPPSGTANLCCATVGSSSNTIIQNVAATVGVDLSAIPVCGCGPSLIGVTCVPITVAAPTCSNTAVNCNVNPLGNGQINFGCVPIP</sequence>
<keyword evidence="3" id="KW-1185">Reference proteome</keyword>
<reference evidence="2" key="1">
    <citation type="submission" date="2023-03" db="EMBL/GenBank/DDBJ databases">
        <title>Massive genome expansion in bonnet fungi (Mycena s.s.) driven by repeated elements and novel gene families across ecological guilds.</title>
        <authorList>
            <consortium name="Lawrence Berkeley National Laboratory"/>
            <person name="Harder C.B."/>
            <person name="Miyauchi S."/>
            <person name="Viragh M."/>
            <person name="Kuo A."/>
            <person name="Thoen E."/>
            <person name="Andreopoulos B."/>
            <person name="Lu D."/>
            <person name="Skrede I."/>
            <person name="Drula E."/>
            <person name="Henrissat B."/>
            <person name="Morin E."/>
            <person name="Kohler A."/>
            <person name="Barry K."/>
            <person name="LaButti K."/>
            <person name="Morin E."/>
            <person name="Salamov A."/>
            <person name="Lipzen A."/>
            <person name="Mereny Z."/>
            <person name="Hegedus B."/>
            <person name="Baldrian P."/>
            <person name="Stursova M."/>
            <person name="Weitz H."/>
            <person name="Taylor A."/>
            <person name="Grigoriev I.V."/>
            <person name="Nagy L.G."/>
            <person name="Martin F."/>
            <person name="Kauserud H."/>
        </authorList>
    </citation>
    <scope>NUCLEOTIDE SEQUENCE</scope>
    <source>
        <strain evidence="2">9144</strain>
    </source>
</reference>
<accession>A0AAD6YAR9</accession>
<dbReference type="AlphaFoldDB" id="A0AAD6YAR9"/>